<keyword evidence="5 13" id="KW-0963">Cytoplasm</keyword>
<evidence type="ECO:0000256" key="13">
    <source>
        <dbReference type="PIRNR" id="PIRNR004930"/>
    </source>
</evidence>
<dbReference type="EC" id="2.7.7.87" evidence="3 13"/>
<dbReference type="PROSITE" id="PS51163">
    <property type="entry name" value="YRDC"/>
    <property type="match status" value="1"/>
</dbReference>
<organism evidence="15 16">
    <name type="scientific">Geochorda subterranea</name>
    <dbReference type="NCBI Taxonomy" id="3109564"/>
    <lineage>
        <taxon>Bacteria</taxon>
        <taxon>Bacillati</taxon>
        <taxon>Bacillota</taxon>
        <taxon>Limnochordia</taxon>
        <taxon>Limnochordales</taxon>
        <taxon>Geochordaceae</taxon>
        <taxon>Geochorda</taxon>
    </lineage>
</organism>
<dbReference type="Pfam" id="PF01300">
    <property type="entry name" value="Sua5_yciO_yrdC"/>
    <property type="match status" value="1"/>
</dbReference>
<dbReference type="InterPro" id="IPR050156">
    <property type="entry name" value="TC-AMP_synthase_SUA5"/>
</dbReference>
<name>A0ABZ1BPT1_9FIRM</name>
<proteinExistence type="inferred from homology"/>
<keyword evidence="8 13" id="KW-0548">Nucleotidyltransferase</keyword>
<evidence type="ECO:0000256" key="4">
    <source>
        <dbReference type="ARBA" id="ARBA00015492"/>
    </source>
</evidence>
<evidence type="ECO:0000256" key="3">
    <source>
        <dbReference type="ARBA" id="ARBA00012584"/>
    </source>
</evidence>
<dbReference type="GO" id="GO:0061710">
    <property type="term" value="F:L-threonylcarbamoyladenylate synthase"/>
    <property type="evidence" value="ECO:0007669"/>
    <property type="project" value="UniProtKB-EC"/>
</dbReference>
<dbReference type="InterPro" id="IPR017945">
    <property type="entry name" value="DHBP_synth_RibB-like_a/b_dom"/>
</dbReference>
<evidence type="ECO:0000256" key="12">
    <source>
        <dbReference type="ARBA" id="ARBA00048366"/>
    </source>
</evidence>
<keyword evidence="10 13" id="KW-0067">ATP-binding</keyword>
<reference evidence="16" key="1">
    <citation type="submission" date="2023-12" db="EMBL/GenBank/DDBJ databases">
        <title>Novel isolates from deep terrestrial aquifers shed light on the physiology and ecology of the class Limnochordia.</title>
        <authorList>
            <person name="Karnachuk O.V."/>
            <person name="Lukina A.P."/>
            <person name="Avakyan M.R."/>
            <person name="Kadnikov V."/>
            <person name="Begmatov S."/>
            <person name="Beletsky A.V."/>
            <person name="Mardanov A.V."/>
            <person name="Ravin N.V."/>
        </authorList>
    </citation>
    <scope>NUCLEOTIDE SEQUENCE [LARGE SCALE GENOMIC DNA]</scope>
    <source>
        <strain evidence="16">LN</strain>
    </source>
</reference>
<comment type="similarity">
    <text evidence="2 13">Belongs to the SUA5 family.</text>
</comment>
<gene>
    <name evidence="15" type="ORF">VLY81_01225</name>
</gene>
<dbReference type="InterPro" id="IPR006070">
    <property type="entry name" value="Sua5-like_dom"/>
</dbReference>
<evidence type="ECO:0000256" key="8">
    <source>
        <dbReference type="ARBA" id="ARBA00022695"/>
    </source>
</evidence>
<dbReference type="Proteomes" id="UP001333102">
    <property type="component" value="Chromosome"/>
</dbReference>
<dbReference type="Gene3D" id="3.90.870.10">
    <property type="entry name" value="DHBP synthase"/>
    <property type="match status" value="1"/>
</dbReference>
<keyword evidence="6 13" id="KW-0808">Transferase</keyword>
<comment type="function">
    <text evidence="13">Required for the formation of a threonylcarbamoyl group on adenosine at position 37 (t(6)A37) in tRNAs that read codons beginning with adenine.</text>
</comment>
<dbReference type="PIRSF" id="PIRSF004930">
    <property type="entry name" value="Tln_factor_SUA5"/>
    <property type="match status" value="1"/>
</dbReference>
<comment type="catalytic activity">
    <reaction evidence="12 13">
        <text>L-threonine + hydrogencarbonate + ATP = L-threonylcarbamoyladenylate + diphosphate + H2O</text>
        <dbReference type="Rhea" id="RHEA:36407"/>
        <dbReference type="ChEBI" id="CHEBI:15377"/>
        <dbReference type="ChEBI" id="CHEBI:17544"/>
        <dbReference type="ChEBI" id="CHEBI:30616"/>
        <dbReference type="ChEBI" id="CHEBI:33019"/>
        <dbReference type="ChEBI" id="CHEBI:57926"/>
        <dbReference type="ChEBI" id="CHEBI:73682"/>
        <dbReference type="EC" id="2.7.7.87"/>
    </reaction>
</comment>
<evidence type="ECO:0000256" key="9">
    <source>
        <dbReference type="ARBA" id="ARBA00022741"/>
    </source>
</evidence>
<sequence length="361" mass="38573">MRTRVVRVDPDRPDPAVLAEAGAAIREGQLVAFPTETVYGLGADALDERAVRRIFEAKGRPADNPLIVHVATREDVLRLAHPDPQGRWESLARRFWPGPLTLILPSRPVVSPAVTAGLSTVAVRMPAHRVALGLIEAAGRPIAAPSANRSGRPSPSTARHVIEDLAGRIEWILDGGPTGVGVESTVLDLTGDRPVVLRPGGLSLEQLQETLGDVALHRHEIDPGEVPRSPGLKYRHYAPEAPVVVLEGTPRAVAEAIRRRLAEIGPSGTTPLGLFVSDETLSLLDGQGVLPAPGVRVKRAGARHDLEGIARRLFGALRELDRARPALILAEAVDERGIGIAVNNRLKKAAAGRVERCVEPP</sequence>
<dbReference type="InterPro" id="IPR005145">
    <property type="entry name" value="Sua5_C"/>
</dbReference>
<dbReference type="SUPFAM" id="SSF55821">
    <property type="entry name" value="YrdC/RibB"/>
    <property type="match status" value="1"/>
</dbReference>
<evidence type="ECO:0000313" key="15">
    <source>
        <dbReference type="EMBL" id="WRP14822.1"/>
    </source>
</evidence>
<dbReference type="InterPro" id="IPR010923">
    <property type="entry name" value="T(6)A37_SUA5"/>
</dbReference>
<dbReference type="Pfam" id="PF03481">
    <property type="entry name" value="Sua5_C"/>
    <property type="match status" value="1"/>
</dbReference>
<keyword evidence="9 13" id="KW-0547">Nucleotide-binding</keyword>
<dbReference type="InterPro" id="IPR038385">
    <property type="entry name" value="Sua5/YwlC_C"/>
</dbReference>
<evidence type="ECO:0000313" key="16">
    <source>
        <dbReference type="Proteomes" id="UP001333102"/>
    </source>
</evidence>
<accession>A0ABZ1BPT1</accession>
<feature type="domain" description="YrdC-like" evidence="14">
    <location>
        <begin position="15"/>
        <end position="202"/>
    </location>
</feature>
<evidence type="ECO:0000256" key="10">
    <source>
        <dbReference type="ARBA" id="ARBA00022840"/>
    </source>
</evidence>
<comment type="subcellular location">
    <subcellularLocation>
        <location evidence="1 13">Cytoplasm</location>
    </subcellularLocation>
</comment>
<evidence type="ECO:0000256" key="2">
    <source>
        <dbReference type="ARBA" id="ARBA00007663"/>
    </source>
</evidence>
<dbReference type="PANTHER" id="PTHR17490:SF16">
    <property type="entry name" value="THREONYLCARBAMOYL-AMP SYNTHASE"/>
    <property type="match status" value="1"/>
</dbReference>
<evidence type="ECO:0000259" key="14">
    <source>
        <dbReference type="PROSITE" id="PS51163"/>
    </source>
</evidence>
<dbReference type="RefSeq" id="WP_324669207.1">
    <property type="nucleotide sequence ID" value="NZ_CP141614.1"/>
</dbReference>
<protein>
    <recommendedName>
        <fullName evidence="4 13">Threonylcarbamoyl-AMP synthase</fullName>
        <shortName evidence="13">TC-AMP synthase</shortName>
        <ecNumber evidence="3 13">2.7.7.87</ecNumber>
    </recommendedName>
    <alternativeName>
        <fullName evidence="11 13">L-threonylcarbamoyladenylate synthase</fullName>
    </alternativeName>
</protein>
<keyword evidence="16" id="KW-1185">Reference proteome</keyword>
<evidence type="ECO:0000256" key="7">
    <source>
        <dbReference type="ARBA" id="ARBA00022694"/>
    </source>
</evidence>
<evidence type="ECO:0000256" key="1">
    <source>
        <dbReference type="ARBA" id="ARBA00004496"/>
    </source>
</evidence>
<dbReference type="EMBL" id="CP141614">
    <property type="protein sequence ID" value="WRP14822.1"/>
    <property type="molecule type" value="Genomic_DNA"/>
</dbReference>
<dbReference type="PANTHER" id="PTHR17490">
    <property type="entry name" value="SUA5"/>
    <property type="match status" value="1"/>
</dbReference>
<evidence type="ECO:0000256" key="5">
    <source>
        <dbReference type="ARBA" id="ARBA00022490"/>
    </source>
</evidence>
<keyword evidence="7 13" id="KW-0819">tRNA processing</keyword>
<dbReference type="NCBIfam" id="TIGR00057">
    <property type="entry name" value="L-threonylcarbamoyladenylate synthase"/>
    <property type="match status" value="1"/>
</dbReference>
<evidence type="ECO:0000256" key="11">
    <source>
        <dbReference type="ARBA" id="ARBA00029774"/>
    </source>
</evidence>
<dbReference type="Gene3D" id="3.40.50.11030">
    <property type="entry name" value="Threonylcarbamoyl-AMP synthase, C-terminal domain"/>
    <property type="match status" value="1"/>
</dbReference>
<evidence type="ECO:0000256" key="6">
    <source>
        <dbReference type="ARBA" id="ARBA00022679"/>
    </source>
</evidence>